<protein>
    <submittedName>
        <fullName evidence="2">Uncharacterized protein</fullName>
    </submittedName>
</protein>
<evidence type="ECO:0000313" key="3">
    <source>
        <dbReference type="Proteomes" id="UP000324222"/>
    </source>
</evidence>
<accession>A0A5B7GDG0</accession>
<dbReference type="AlphaFoldDB" id="A0A5B7GDG0"/>
<proteinExistence type="predicted"/>
<sequence length="130" mass="13784">MKCTSSHPASSLPLASLLPAGRRFRHLITLKLDIKRNLETVVVVMAAAEVAAAAAAAAVAASRTGSNAPSTEARLASPSQARYIDPESLAFQYRDRKHSAKKGKGEVEEVYEGRLHAYDSVNDGDGMCTG</sequence>
<comment type="caution">
    <text evidence="2">The sequence shown here is derived from an EMBL/GenBank/DDBJ whole genome shotgun (WGS) entry which is preliminary data.</text>
</comment>
<organism evidence="2 3">
    <name type="scientific">Portunus trituberculatus</name>
    <name type="common">Swimming crab</name>
    <name type="synonym">Neptunus trituberculatus</name>
    <dbReference type="NCBI Taxonomy" id="210409"/>
    <lineage>
        <taxon>Eukaryota</taxon>
        <taxon>Metazoa</taxon>
        <taxon>Ecdysozoa</taxon>
        <taxon>Arthropoda</taxon>
        <taxon>Crustacea</taxon>
        <taxon>Multicrustacea</taxon>
        <taxon>Malacostraca</taxon>
        <taxon>Eumalacostraca</taxon>
        <taxon>Eucarida</taxon>
        <taxon>Decapoda</taxon>
        <taxon>Pleocyemata</taxon>
        <taxon>Brachyura</taxon>
        <taxon>Eubrachyura</taxon>
        <taxon>Portunoidea</taxon>
        <taxon>Portunidae</taxon>
        <taxon>Portuninae</taxon>
        <taxon>Portunus</taxon>
    </lineage>
</organism>
<evidence type="ECO:0000313" key="2">
    <source>
        <dbReference type="EMBL" id="MPC55218.1"/>
    </source>
</evidence>
<name>A0A5B7GDG0_PORTR</name>
<evidence type="ECO:0000256" key="1">
    <source>
        <dbReference type="SAM" id="MobiDB-lite"/>
    </source>
</evidence>
<dbReference type="EMBL" id="VSRR010012987">
    <property type="protein sequence ID" value="MPC55218.1"/>
    <property type="molecule type" value="Genomic_DNA"/>
</dbReference>
<keyword evidence="3" id="KW-1185">Reference proteome</keyword>
<dbReference type="Proteomes" id="UP000324222">
    <property type="component" value="Unassembled WGS sequence"/>
</dbReference>
<reference evidence="2 3" key="1">
    <citation type="submission" date="2019-05" db="EMBL/GenBank/DDBJ databases">
        <title>Another draft genome of Portunus trituberculatus and its Hox gene families provides insights of decapod evolution.</title>
        <authorList>
            <person name="Jeong J.-H."/>
            <person name="Song I."/>
            <person name="Kim S."/>
            <person name="Choi T."/>
            <person name="Kim D."/>
            <person name="Ryu S."/>
            <person name="Kim W."/>
        </authorList>
    </citation>
    <scope>NUCLEOTIDE SEQUENCE [LARGE SCALE GENOMIC DNA]</scope>
    <source>
        <tissue evidence="2">Muscle</tissue>
    </source>
</reference>
<feature type="region of interest" description="Disordered" evidence="1">
    <location>
        <begin position="61"/>
        <end position="81"/>
    </location>
</feature>
<gene>
    <name evidence="2" type="ORF">E2C01_049150</name>
</gene>